<dbReference type="Pfam" id="PF00038">
    <property type="entry name" value="Filament"/>
    <property type="match status" value="1"/>
</dbReference>
<dbReference type="InterPro" id="IPR050405">
    <property type="entry name" value="Intermediate_filament"/>
</dbReference>
<evidence type="ECO:0000313" key="8">
    <source>
        <dbReference type="Ensembl" id="ENSOABP00000063183.1"/>
    </source>
</evidence>
<feature type="region of interest" description="Disordered" evidence="6">
    <location>
        <begin position="120"/>
        <end position="183"/>
    </location>
</feature>
<dbReference type="GO" id="GO:0033693">
    <property type="term" value="P:neurofilament bundle assembly"/>
    <property type="evidence" value="ECO:0007669"/>
    <property type="project" value="TreeGrafter"/>
</dbReference>
<feature type="domain" description="IF rod" evidence="7">
    <location>
        <begin position="30"/>
        <end position="183"/>
    </location>
</feature>
<accession>A0AAZ1X651</accession>
<dbReference type="GO" id="GO:0005882">
    <property type="term" value="C:intermediate filament"/>
    <property type="evidence" value="ECO:0007669"/>
    <property type="project" value="UniProtKB-KW"/>
</dbReference>
<evidence type="ECO:0000256" key="6">
    <source>
        <dbReference type="SAM" id="MobiDB-lite"/>
    </source>
</evidence>
<feature type="compositionally biased region" description="Acidic residues" evidence="6">
    <location>
        <begin position="157"/>
        <end position="172"/>
    </location>
</feature>
<feature type="coiled-coil region" evidence="5">
    <location>
        <begin position="34"/>
        <end position="68"/>
    </location>
</feature>
<dbReference type="PROSITE" id="PS51842">
    <property type="entry name" value="IF_ROD_2"/>
    <property type="match status" value="1"/>
</dbReference>
<evidence type="ECO:0000256" key="2">
    <source>
        <dbReference type="ARBA" id="ARBA00022490"/>
    </source>
</evidence>
<feature type="compositionally biased region" description="Acidic residues" evidence="6">
    <location>
        <begin position="123"/>
        <end position="149"/>
    </location>
</feature>
<evidence type="ECO:0000256" key="4">
    <source>
        <dbReference type="ARBA" id="ARBA00023054"/>
    </source>
</evidence>
<dbReference type="Ensembl" id="ENSOABT00000060998.1">
    <property type="protein sequence ID" value="ENSOABP00000063183.1"/>
    <property type="gene ID" value="ENSOABG00000018608.2"/>
</dbReference>
<evidence type="ECO:0000256" key="5">
    <source>
        <dbReference type="SAM" id="Coils"/>
    </source>
</evidence>
<protein>
    <recommendedName>
        <fullName evidence="7">IF rod domain-containing protein</fullName>
    </recommendedName>
</protein>
<dbReference type="PANTHER" id="PTHR45652:SF8">
    <property type="entry name" value="NEUROFILAMENT LIGHT POLYPEPTIDE"/>
    <property type="match status" value="1"/>
</dbReference>
<proteinExistence type="predicted"/>
<dbReference type="GO" id="GO:0099184">
    <property type="term" value="F:structural constituent of postsynaptic intermediate filament cytoskeleton"/>
    <property type="evidence" value="ECO:0007669"/>
    <property type="project" value="TreeGrafter"/>
</dbReference>
<feature type="compositionally biased region" description="Basic and acidic residues" evidence="6">
    <location>
        <begin position="173"/>
        <end position="183"/>
    </location>
</feature>
<evidence type="ECO:0000313" key="9">
    <source>
        <dbReference type="Proteomes" id="UP000472276"/>
    </source>
</evidence>
<dbReference type="SUPFAM" id="SSF64593">
    <property type="entry name" value="Intermediate filament protein, coiled coil region"/>
    <property type="match status" value="1"/>
</dbReference>
<dbReference type="AlphaFoldDB" id="A0AAZ1X651"/>
<gene>
    <name evidence="8" type="primary">NEFL</name>
</gene>
<keyword evidence="4 5" id="KW-0175">Coiled coil</keyword>
<name>A0AAZ1X651_OREAU</name>
<evidence type="ECO:0000256" key="1">
    <source>
        <dbReference type="ARBA" id="ARBA00004496"/>
    </source>
</evidence>
<evidence type="ECO:0000259" key="7">
    <source>
        <dbReference type="PROSITE" id="PS51842"/>
    </source>
</evidence>
<sequence>METFLTYPAYTRATSTAQVSSEFKAVRTQEKAQLQDLNDRFASFIERVHELEQQNKLLETELLLLRQRQTEPSNIRALYEHEIRQLRKVSVVNFYVYPCACPCVWETNVTFYLSSPHFHREEAEAEDGEKEDEGEGGEDGQPQEEEDADQKETKGDEEGEKEDETGKEEEAEEKNGKTTDKKV</sequence>
<reference evidence="9" key="1">
    <citation type="submission" date="2020-03" db="EMBL/GenBank/DDBJ databases">
        <title>Evolution of repeat sequences and sex chromosomes of tilapia species revealed by chromosome-level genomes.</title>
        <authorList>
            <person name="Xu L."/>
            <person name="Tao W."/>
            <person name="Wang D."/>
            <person name="Zhou Q."/>
        </authorList>
    </citation>
    <scope>NUCLEOTIDE SEQUENCE [LARGE SCALE GENOMIC DNA]</scope>
    <source>
        <strain evidence="9">Israel</strain>
    </source>
</reference>
<reference evidence="8" key="2">
    <citation type="submission" date="2025-08" db="UniProtKB">
        <authorList>
            <consortium name="Ensembl"/>
        </authorList>
    </citation>
    <scope>IDENTIFICATION</scope>
</reference>
<organism evidence="8 9">
    <name type="scientific">Oreochromis aureus</name>
    <name type="common">Israeli tilapia</name>
    <name type="synonym">Chromis aureus</name>
    <dbReference type="NCBI Taxonomy" id="47969"/>
    <lineage>
        <taxon>Eukaryota</taxon>
        <taxon>Metazoa</taxon>
        <taxon>Chordata</taxon>
        <taxon>Craniata</taxon>
        <taxon>Vertebrata</taxon>
        <taxon>Euteleostomi</taxon>
        <taxon>Actinopterygii</taxon>
        <taxon>Neopterygii</taxon>
        <taxon>Teleostei</taxon>
        <taxon>Neoteleostei</taxon>
        <taxon>Acanthomorphata</taxon>
        <taxon>Ovalentaria</taxon>
        <taxon>Cichlomorphae</taxon>
        <taxon>Cichliformes</taxon>
        <taxon>Cichlidae</taxon>
        <taxon>African cichlids</taxon>
        <taxon>Pseudocrenilabrinae</taxon>
        <taxon>Oreochromini</taxon>
        <taxon>Oreochromis</taxon>
    </lineage>
</organism>
<keyword evidence="3" id="KW-0403">Intermediate filament</keyword>
<dbReference type="GO" id="GO:0005737">
    <property type="term" value="C:cytoplasm"/>
    <property type="evidence" value="ECO:0007669"/>
    <property type="project" value="UniProtKB-SubCell"/>
</dbReference>
<dbReference type="Proteomes" id="UP000472276">
    <property type="component" value="Unassembled WGS sequence"/>
</dbReference>
<evidence type="ECO:0000256" key="3">
    <source>
        <dbReference type="ARBA" id="ARBA00022754"/>
    </source>
</evidence>
<dbReference type="PANTHER" id="PTHR45652">
    <property type="entry name" value="GLIAL FIBRILLARY ACIDIC PROTEIN"/>
    <property type="match status" value="1"/>
</dbReference>
<reference evidence="8" key="3">
    <citation type="submission" date="2025-09" db="UniProtKB">
        <authorList>
            <consortium name="Ensembl"/>
        </authorList>
    </citation>
    <scope>IDENTIFICATION</scope>
</reference>
<dbReference type="GO" id="GO:0099160">
    <property type="term" value="C:postsynaptic intermediate filament cytoskeleton"/>
    <property type="evidence" value="ECO:0007669"/>
    <property type="project" value="TreeGrafter"/>
</dbReference>
<keyword evidence="9" id="KW-1185">Reference proteome</keyword>
<comment type="subcellular location">
    <subcellularLocation>
        <location evidence="1">Cytoplasm</location>
    </subcellularLocation>
</comment>
<dbReference type="GO" id="GO:0030424">
    <property type="term" value="C:axon"/>
    <property type="evidence" value="ECO:0007669"/>
    <property type="project" value="TreeGrafter"/>
</dbReference>
<dbReference type="InterPro" id="IPR039008">
    <property type="entry name" value="IF_rod_dom"/>
</dbReference>
<keyword evidence="2" id="KW-0963">Cytoplasm</keyword>